<dbReference type="RefSeq" id="WP_024001128.1">
    <property type="nucleotide sequence ID" value="NZ_CP125949.1"/>
</dbReference>
<evidence type="ECO:0000256" key="1">
    <source>
        <dbReference type="SAM" id="Phobius"/>
    </source>
</evidence>
<proteinExistence type="predicted"/>
<feature type="transmembrane region" description="Helical" evidence="1">
    <location>
        <begin position="151"/>
        <end position="176"/>
    </location>
</feature>
<organism evidence="2 3">
    <name type="scientific">Comamonas resistens</name>
    <dbReference type="NCBI Taxonomy" id="3046670"/>
    <lineage>
        <taxon>Bacteria</taxon>
        <taxon>Pseudomonadati</taxon>
        <taxon>Pseudomonadota</taxon>
        <taxon>Betaproteobacteria</taxon>
        <taxon>Burkholderiales</taxon>
        <taxon>Comamonadaceae</taxon>
        <taxon>Comamonas</taxon>
    </lineage>
</organism>
<dbReference type="Proteomes" id="UP001240697">
    <property type="component" value="Plasmid pZM22-2"/>
</dbReference>
<name>A0ABY8SZA1_9BURK</name>
<gene>
    <name evidence="2" type="ORF">QMY55_24635</name>
</gene>
<feature type="transmembrane region" description="Helical" evidence="1">
    <location>
        <begin position="124"/>
        <end position="145"/>
    </location>
</feature>
<keyword evidence="1" id="KW-0812">Transmembrane</keyword>
<accession>A0ABY8SZA1</accession>
<feature type="transmembrane region" description="Helical" evidence="1">
    <location>
        <begin position="53"/>
        <end position="71"/>
    </location>
</feature>
<keyword evidence="1" id="KW-0472">Membrane</keyword>
<sequence length="262" mass="28490">METLDLNAVARMGLILAHLLAFAMAAVGIAFGDLAIFRKRRVDADMLATSQTFVKWALYALWATGLVVIWLDTRFDPATLATKPKLLAKLTVAIALSANGWLLHKVVFHRFTVPQDDPHRAATLPAIAGAISASSWLFAAFVGVGKAVAPALGYTGFIVLYLAVVSMAIGFSLFFIRPILAARMLRPEPVHTVIAEHARQLLGPFADDYLAENGVRAADIERNPARAVVRIGKLLEEIDPAHREAFDRLTARKLRGELAEAS</sequence>
<feature type="transmembrane region" description="Helical" evidence="1">
    <location>
        <begin position="12"/>
        <end position="32"/>
    </location>
</feature>
<evidence type="ECO:0000313" key="3">
    <source>
        <dbReference type="Proteomes" id="UP001240697"/>
    </source>
</evidence>
<keyword evidence="1" id="KW-1133">Transmembrane helix</keyword>
<keyword evidence="2" id="KW-0614">Plasmid</keyword>
<keyword evidence="3" id="KW-1185">Reference proteome</keyword>
<dbReference type="EMBL" id="CP125949">
    <property type="protein sequence ID" value="WHS68100.1"/>
    <property type="molecule type" value="Genomic_DNA"/>
</dbReference>
<feature type="transmembrane region" description="Helical" evidence="1">
    <location>
        <begin position="86"/>
        <end position="103"/>
    </location>
</feature>
<reference evidence="2 3" key="1">
    <citation type="submission" date="2023-05" db="EMBL/GenBank/DDBJ databases">
        <authorList>
            <person name="Yin Y."/>
            <person name="Lu Z."/>
        </authorList>
    </citation>
    <scope>NUCLEOTIDE SEQUENCE [LARGE SCALE GENOMIC DNA]</scope>
    <source>
        <strain evidence="2 3">ZM22</strain>
        <plasmid evidence="2 3">pZM22-2</plasmid>
    </source>
</reference>
<protein>
    <submittedName>
        <fullName evidence="2">Uncharacterized protein</fullName>
    </submittedName>
</protein>
<evidence type="ECO:0000313" key="2">
    <source>
        <dbReference type="EMBL" id="WHS68100.1"/>
    </source>
</evidence>
<geneLocation type="plasmid" evidence="2 3">
    <name>pZM22-2</name>
</geneLocation>